<evidence type="ECO:0000256" key="1">
    <source>
        <dbReference type="SAM" id="Phobius"/>
    </source>
</evidence>
<evidence type="ECO:0000313" key="3">
    <source>
        <dbReference type="Proteomes" id="UP000507962"/>
    </source>
</evidence>
<feature type="transmembrane region" description="Helical" evidence="1">
    <location>
        <begin position="6"/>
        <end position="23"/>
    </location>
</feature>
<reference evidence="2 3" key="1">
    <citation type="submission" date="2019-03" db="EMBL/GenBank/DDBJ databases">
        <authorList>
            <person name="Nijsse B."/>
        </authorList>
    </citation>
    <scope>NUCLEOTIDE SEQUENCE [LARGE SCALE GENOMIC DNA]</scope>
    <source>
        <strain evidence="2">Desulfoluna butyratoxydans MSL71</strain>
    </source>
</reference>
<feature type="transmembrane region" description="Helical" evidence="1">
    <location>
        <begin position="30"/>
        <end position="49"/>
    </location>
</feature>
<keyword evidence="1" id="KW-1133">Transmembrane helix</keyword>
<dbReference type="EMBL" id="CAADHO010000003">
    <property type="protein sequence ID" value="VFQ44245.1"/>
    <property type="molecule type" value="Genomic_DNA"/>
</dbReference>
<protein>
    <submittedName>
        <fullName evidence="2">Eama domain</fullName>
    </submittedName>
</protein>
<proteinExistence type="predicted"/>
<keyword evidence="1" id="KW-0812">Transmembrane</keyword>
<feature type="transmembrane region" description="Helical" evidence="1">
    <location>
        <begin position="117"/>
        <end position="136"/>
    </location>
</feature>
<gene>
    <name evidence="2" type="ORF">MSL71_18900</name>
</gene>
<dbReference type="Proteomes" id="UP000507962">
    <property type="component" value="Unassembled WGS sequence"/>
</dbReference>
<organism evidence="2 3">
    <name type="scientific">Desulfoluna butyratoxydans</name>
    <dbReference type="NCBI Taxonomy" id="231438"/>
    <lineage>
        <taxon>Bacteria</taxon>
        <taxon>Pseudomonadati</taxon>
        <taxon>Thermodesulfobacteriota</taxon>
        <taxon>Desulfobacteria</taxon>
        <taxon>Desulfobacterales</taxon>
        <taxon>Desulfolunaceae</taxon>
        <taxon>Desulfoluna</taxon>
    </lineage>
</organism>
<feature type="transmembrane region" description="Helical" evidence="1">
    <location>
        <begin position="231"/>
        <end position="251"/>
    </location>
</feature>
<feature type="transmembrane region" description="Helical" evidence="1">
    <location>
        <begin position="91"/>
        <end position="111"/>
    </location>
</feature>
<dbReference type="RefSeq" id="WP_180139325.1">
    <property type="nucleotide sequence ID" value="NZ_CAADHO010000003.1"/>
</dbReference>
<name>A0A4U8YK90_9BACT</name>
<keyword evidence="3" id="KW-1185">Reference proteome</keyword>
<feature type="transmembrane region" description="Helical" evidence="1">
    <location>
        <begin position="61"/>
        <end position="79"/>
    </location>
</feature>
<feature type="transmembrane region" description="Helical" evidence="1">
    <location>
        <begin position="188"/>
        <end position="211"/>
    </location>
</feature>
<feature type="transmembrane region" description="Helical" evidence="1">
    <location>
        <begin position="148"/>
        <end position="168"/>
    </location>
</feature>
<accession>A0A4U8YK90</accession>
<feature type="transmembrane region" description="Helical" evidence="1">
    <location>
        <begin position="284"/>
        <end position="301"/>
    </location>
</feature>
<sequence>MEFTAVALIIVSAFTHAGWNLMGKHEHPSIAFFLVATIIGTLALSPVVLPVVPTVLRFPPAVWLPLTVGGLFQCLYYTSLSAAYRCGELSVVYPIARAFPLVFVAAGSFLLGRGEAISATCLAGGALIMAGCFVLPQASFGDIRPGGYLNRASAAALVVALCTVVYSLADDHCIRLLSPLTGQGISSFRLSLLYLLVQNLTSIGFMLLLVLPRATARGRLRHTVTRRLKNAAVTGIGVSGTYSLVLTAMNFASDVTYVVAFRQLSIPLGALMGMGILKESRTAPKFTGIAIMSVGLVLVAVG</sequence>
<dbReference type="Gene3D" id="1.10.3730.20">
    <property type="match status" value="1"/>
</dbReference>
<dbReference type="AlphaFoldDB" id="A0A4U8YK90"/>
<dbReference type="SUPFAM" id="SSF103481">
    <property type="entry name" value="Multidrug resistance efflux transporter EmrE"/>
    <property type="match status" value="2"/>
</dbReference>
<keyword evidence="1" id="KW-0472">Membrane</keyword>
<evidence type="ECO:0000313" key="2">
    <source>
        <dbReference type="EMBL" id="VFQ44245.1"/>
    </source>
</evidence>
<dbReference type="InterPro" id="IPR037185">
    <property type="entry name" value="EmrE-like"/>
</dbReference>